<evidence type="ECO:0000256" key="1">
    <source>
        <dbReference type="SAM" id="MobiDB-lite"/>
    </source>
</evidence>
<keyword evidence="4" id="KW-1185">Reference proteome</keyword>
<evidence type="ECO:0000259" key="2">
    <source>
        <dbReference type="Pfam" id="PF20415"/>
    </source>
</evidence>
<feature type="compositionally biased region" description="Basic and acidic residues" evidence="1">
    <location>
        <begin position="8"/>
        <end position="24"/>
    </location>
</feature>
<gene>
    <name evidence="3" type="ORF">EJ02DRAFT_458486</name>
</gene>
<dbReference type="InterPro" id="IPR046522">
    <property type="entry name" value="DUF6699"/>
</dbReference>
<evidence type="ECO:0000313" key="3">
    <source>
        <dbReference type="EMBL" id="KAF1937699.1"/>
    </source>
</evidence>
<feature type="region of interest" description="Disordered" evidence="1">
    <location>
        <begin position="153"/>
        <end position="181"/>
    </location>
</feature>
<dbReference type="AlphaFoldDB" id="A0A6A5SDX9"/>
<dbReference type="OrthoDB" id="5363135at2759"/>
<name>A0A6A5SDX9_9PLEO</name>
<feature type="region of interest" description="Disordered" evidence="1">
    <location>
        <begin position="1"/>
        <end position="33"/>
    </location>
</feature>
<sequence>MAAATETTLHKVDSLVEEPKDGAAKKGHRRASSMAADVYRIEDLEKEGKEIKIAIETQKLGWKLNKSPTTIDEKEVLKLPLTDPKLKSIALHFPLGLEVTARNLKGVTIKDALDAIHKQFKKRADDEFEKPYLAGFEWDPSECYTRFVVHQSTMPTSTMPSGGSGGKKKKNKKLEEGEEGS</sequence>
<dbReference type="Pfam" id="PF20415">
    <property type="entry name" value="DUF6699"/>
    <property type="match status" value="1"/>
</dbReference>
<evidence type="ECO:0000313" key="4">
    <source>
        <dbReference type="Proteomes" id="UP000800038"/>
    </source>
</evidence>
<reference evidence="3" key="1">
    <citation type="journal article" date="2020" name="Stud. Mycol.">
        <title>101 Dothideomycetes genomes: a test case for predicting lifestyles and emergence of pathogens.</title>
        <authorList>
            <person name="Haridas S."/>
            <person name="Albert R."/>
            <person name="Binder M."/>
            <person name="Bloem J."/>
            <person name="Labutti K."/>
            <person name="Salamov A."/>
            <person name="Andreopoulos B."/>
            <person name="Baker S."/>
            <person name="Barry K."/>
            <person name="Bills G."/>
            <person name="Bluhm B."/>
            <person name="Cannon C."/>
            <person name="Castanera R."/>
            <person name="Culley D."/>
            <person name="Daum C."/>
            <person name="Ezra D."/>
            <person name="Gonzalez J."/>
            <person name="Henrissat B."/>
            <person name="Kuo A."/>
            <person name="Liang C."/>
            <person name="Lipzen A."/>
            <person name="Lutzoni F."/>
            <person name="Magnuson J."/>
            <person name="Mondo S."/>
            <person name="Nolan M."/>
            <person name="Ohm R."/>
            <person name="Pangilinan J."/>
            <person name="Park H.-J."/>
            <person name="Ramirez L."/>
            <person name="Alfaro M."/>
            <person name="Sun H."/>
            <person name="Tritt A."/>
            <person name="Yoshinaga Y."/>
            <person name="Zwiers L.-H."/>
            <person name="Turgeon B."/>
            <person name="Goodwin S."/>
            <person name="Spatafora J."/>
            <person name="Crous P."/>
            <person name="Grigoriev I."/>
        </authorList>
    </citation>
    <scope>NUCLEOTIDE SEQUENCE</scope>
    <source>
        <strain evidence="3">CBS 161.51</strain>
    </source>
</reference>
<accession>A0A6A5SDX9</accession>
<dbReference type="Proteomes" id="UP000800038">
    <property type="component" value="Unassembled WGS sequence"/>
</dbReference>
<protein>
    <recommendedName>
        <fullName evidence="2">DUF6699 domain-containing protein</fullName>
    </recommendedName>
</protein>
<proteinExistence type="predicted"/>
<dbReference type="EMBL" id="ML976128">
    <property type="protein sequence ID" value="KAF1937699.1"/>
    <property type="molecule type" value="Genomic_DNA"/>
</dbReference>
<feature type="domain" description="DUF6699" evidence="2">
    <location>
        <begin position="62"/>
        <end position="130"/>
    </location>
</feature>
<organism evidence="3 4">
    <name type="scientific">Clathrospora elynae</name>
    <dbReference type="NCBI Taxonomy" id="706981"/>
    <lineage>
        <taxon>Eukaryota</taxon>
        <taxon>Fungi</taxon>
        <taxon>Dikarya</taxon>
        <taxon>Ascomycota</taxon>
        <taxon>Pezizomycotina</taxon>
        <taxon>Dothideomycetes</taxon>
        <taxon>Pleosporomycetidae</taxon>
        <taxon>Pleosporales</taxon>
        <taxon>Diademaceae</taxon>
        <taxon>Clathrospora</taxon>
    </lineage>
</organism>